<feature type="compositionally biased region" description="Basic residues" evidence="1">
    <location>
        <begin position="114"/>
        <end position="125"/>
    </location>
</feature>
<sequence length="474" mass="50686">MPGHDYTDSEPEIDPDELIQDIDNDNDDADHGVATPTTQASAASPTKEPKSKDSNQSLKITLRPGLASSSTAADEGSSSPAPQSIKLKLGMKHSIASYSSSEDEGNGDKERSPPAKKQRTSKKSRASPSKDSKDGKETSTGPSLPAPHRKAYDWLPSSAAGASHHGPEGRNHLKDDDVISDAGTDTPAPEKEVKPKKGGRKRAPDAPPGPGKNWRKGMRKGDPIPWKDGATFLGGEGRPKSSPLSTPNRPSLSRDVSPESIDDTILAVATGSTKRKAHVDDRARSPSPPFVLADAAKLGFPVFSKPIHQPKIALSSFPKVTNSFAQFDNKPFRKEKVREWTYSERTLPGIGGGTLKFKTWSRGPQSEFGVIAAQMKEAELLAKQRKKEAKEAENREGSAVAAERPLFGHSQSSESVPQVGDDSEIVSEAGDADESVVSIASASSTPTPTMRGRGKKAKPRKSKLAQEIVPDDFE</sequence>
<feature type="compositionally biased region" description="Acidic residues" evidence="1">
    <location>
        <begin position="8"/>
        <end position="28"/>
    </location>
</feature>
<feature type="compositionally biased region" description="Basic and acidic residues" evidence="1">
    <location>
        <begin position="382"/>
        <end position="396"/>
    </location>
</feature>
<evidence type="ECO:0000313" key="3">
    <source>
        <dbReference type="Proteomes" id="UP000002748"/>
    </source>
</evidence>
<feature type="compositionally biased region" description="Low complexity" evidence="1">
    <location>
        <begin position="34"/>
        <end position="46"/>
    </location>
</feature>
<dbReference type="AlphaFoldDB" id="J5QHK8"/>
<dbReference type="Proteomes" id="UP000002748">
    <property type="component" value="Unassembled WGS sequence"/>
</dbReference>
<dbReference type="RefSeq" id="XP_014177764.1">
    <property type="nucleotide sequence ID" value="XM_014322289.1"/>
</dbReference>
<dbReference type="HOGENOM" id="CLU_018729_0_0_1"/>
<feature type="compositionally biased region" description="Low complexity" evidence="1">
    <location>
        <begin position="67"/>
        <end position="79"/>
    </location>
</feature>
<evidence type="ECO:0000256" key="1">
    <source>
        <dbReference type="SAM" id="MobiDB-lite"/>
    </source>
</evidence>
<gene>
    <name evidence="2" type="ORF">A1Q1_03864</name>
</gene>
<feature type="region of interest" description="Disordered" evidence="1">
    <location>
        <begin position="1"/>
        <end position="264"/>
    </location>
</feature>
<feature type="compositionally biased region" description="Basic and acidic residues" evidence="1">
    <location>
        <begin position="165"/>
        <end position="177"/>
    </location>
</feature>
<feature type="compositionally biased region" description="Low complexity" evidence="1">
    <location>
        <begin position="435"/>
        <end position="448"/>
    </location>
</feature>
<proteinExistence type="predicted"/>
<feature type="region of interest" description="Disordered" evidence="1">
    <location>
        <begin position="269"/>
        <end position="288"/>
    </location>
</feature>
<reference evidence="2 3" key="1">
    <citation type="journal article" date="2012" name="Eukaryot. Cell">
        <title>Draft genome sequence of CBS 2479, the standard type strain of Trichosporon asahii.</title>
        <authorList>
            <person name="Yang R.Y."/>
            <person name="Li H.T."/>
            <person name="Zhu H."/>
            <person name="Zhou G.P."/>
            <person name="Wang M."/>
            <person name="Wang L."/>
        </authorList>
    </citation>
    <scope>NUCLEOTIDE SEQUENCE [LARGE SCALE GENOMIC DNA]</scope>
    <source>
        <strain evidence="3">ATCC 90039 / CBS 2479 / JCM 2466 / KCTC 7840 / NCYC 2677 / UAMH 7654</strain>
    </source>
</reference>
<organism evidence="2 3">
    <name type="scientific">Trichosporon asahii var. asahii (strain ATCC 90039 / CBS 2479 / JCM 2466 / KCTC 7840 / NBRC 103889/ NCYC 2677 / UAMH 7654)</name>
    <name type="common">Yeast</name>
    <dbReference type="NCBI Taxonomy" id="1186058"/>
    <lineage>
        <taxon>Eukaryota</taxon>
        <taxon>Fungi</taxon>
        <taxon>Dikarya</taxon>
        <taxon>Basidiomycota</taxon>
        <taxon>Agaricomycotina</taxon>
        <taxon>Tremellomycetes</taxon>
        <taxon>Trichosporonales</taxon>
        <taxon>Trichosporonaceae</taxon>
        <taxon>Trichosporon</taxon>
    </lineage>
</organism>
<dbReference type="KEGG" id="tasa:A1Q1_03864"/>
<comment type="caution">
    <text evidence="2">The sequence shown here is derived from an EMBL/GenBank/DDBJ whole genome shotgun (WGS) entry which is preliminary data.</text>
</comment>
<dbReference type="GeneID" id="25987377"/>
<feature type="compositionally biased region" description="Basic and acidic residues" evidence="1">
    <location>
        <begin position="128"/>
        <end position="137"/>
    </location>
</feature>
<accession>J5QHK8</accession>
<name>J5QHK8_TRIAS</name>
<feature type="region of interest" description="Disordered" evidence="1">
    <location>
        <begin position="382"/>
        <end position="474"/>
    </location>
</feature>
<feature type="compositionally biased region" description="Basic residues" evidence="1">
    <location>
        <begin position="452"/>
        <end position="463"/>
    </location>
</feature>
<feature type="compositionally biased region" description="Acidic residues" evidence="1">
    <location>
        <begin position="421"/>
        <end position="434"/>
    </location>
</feature>
<dbReference type="VEuPathDB" id="FungiDB:A1Q1_03864"/>
<evidence type="ECO:0000313" key="2">
    <source>
        <dbReference type="EMBL" id="EJT47393.1"/>
    </source>
</evidence>
<dbReference type="OrthoDB" id="2564751at2759"/>
<protein>
    <submittedName>
        <fullName evidence="2">Uncharacterized protein</fullName>
    </submittedName>
</protein>
<feature type="compositionally biased region" description="Polar residues" evidence="1">
    <location>
        <begin position="242"/>
        <end position="251"/>
    </location>
</feature>
<dbReference type="EMBL" id="ALBS01000256">
    <property type="protein sequence ID" value="EJT47393.1"/>
    <property type="molecule type" value="Genomic_DNA"/>
</dbReference>